<name>A0A8U0SFV2_MUSPF</name>
<dbReference type="GeneID" id="123393617"/>
<dbReference type="PANTHER" id="PTHR16035">
    <property type="entry name" value="PROTEIN FAM90A1"/>
    <property type="match status" value="1"/>
</dbReference>
<proteinExistence type="inferred from homology"/>
<feature type="domain" description="Zinc knuckle" evidence="3">
    <location>
        <begin position="40"/>
        <end position="80"/>
    </location>
</feature>
<evidence type="ECO:0000313" key="4">
    <source>
        <dbReference type="Proteomes" id="UP000000715"/>
    </source>
</evidence>
<keyword evidence="4" id="KW-1185">Reference proteome</keyword>
<dbReference type="Proteomes" id="UP000000715">
    <property type="component" value="Unplaced"/>
</dbReference>
<dbReference type="InterPro" id="IPR041670">
    <property type="entry name" value="Znf-CCHC_6"/>
</dbReference>
<evidence type="ECO:0000256" key="2">
    <source>
        <dbReference type="SAM" id="MobiDB-lite"/>
    </source>
</evidence>
<dbReference type="RefSeq" id="XP_044942095.1">
    <property type="nucleotide sequence ID" value="XM_045086160.1"/>
</dbReference>
<evidence type="ECO:0000259" key="3">
    <source>
        <dbReference type="Pfam" id="PF15288"/>
    </source>
</evidence>
<organism evidence="4 5">
    <name type="scientific">Mustela putorius furo</name>
    <name type="common">European domestic ferret</name>
    <name type="synonym">Mustela furo</name>
    <dbReference type="NCBI Taxonomy" id="9669"/>
    <lineage>
        <taxon>Eukaryota</taxon>
        <taxon>Metazoa</taxon>
        <taxon>Chordata</taxon>
        <taxon>Craniata</taxon>
        <taxon>Vertebrata</taxon>
        <taxon>Euteleostomi</taxon>
        <taxon>Mammalia</taxon>
        <taxon>Eutheria</taxon>
        <taxon>Laurasiatheria</taxon>
        <taxon>Carnivora</taxon>
        <taxon>Caniformia</taxon>
        <taxon>Musteloidea</taxon>
        <taxon>Mustelidae</taxon>
        <taxon>Mustelinae</taxon>
        <taxon>Mustela</taxon>
    </lineage>
</organism>
<dbReference type="AlphaFoldDB" id="A0A8U0SFV2"/>
<dbReference type="Pfam" id="PF15288">
    <property type="entry name" value="zf-CCHC_6"/>
    <property type="match status" value="1"/>
</dbReference>
<sequence length="395" mass="43150">MADRQTQLEPYRPLKAQKGKRPPRASLAPRAPGPEEEDPRVKCRDCGAFGHKASSSRCPMKHWGRAFDLQALGSRKLKENIEPRARPHTPMPVYTTKRASVLEPPLPWEPPTQTADMRVGYHSAALLRSPSGSVFPPGARHEAQRVVTPDRPLACQPYAKEGGPVVHVSGKRPRGDSFEVPQAVSKVDGVHHVQAPAKVPEENACPNASHAMVQNFQNYLKTAGKRGVQISLEMGLKPRKKARWSPFQHHHKSIQESHLGASESLCPPAKRSACGPPAAPLLTGKTPAPVQVIDLQPAHPRPLLETVQACIETPRPHSKPAPGTPLRMVFTRLDKACWSSRFLTPPLLHPAEKSAPPGQGPPVIQKSEGFFGHVPVSVLHEDLQVSSSSEDSERD</sequence>
<accession>A0A8U0SFV2</accession>
<comment type="similarity">
    <text evidence="1">Belongs to the FAM90 family.</text>
</comment>
<feature type="region of interest" description="Disordered" evidence="2">
    <location>
        <begin position="1"/>
        <end position="41"/>
    </location>
</feature>
<protein>
    <recommendedName>
        <fullName evidence="3">Zinc knuckle domain-containing protein</fullName>
    </recommendedName>
</protein>
<evidence type="ECO:0000256" key="1">
    <source>
        <dbReference type="ARBA" id="ARBA00007943"/>
    </source>
</evidence>
<gene>
    <name evidence="5" type="primary">LOC123393617</name>
</gene>
<dbReference type="InterPro" id="IPR039213">
    <property type="entry name" value="FAM90"/>
</dbReference>
<dbReference type="PANTHER" id="PTHR16035:SF14">
    <property type="entry name" value="FAMILY WITH SEQUENCE SIMILARITY 90 MEMBER A11, PSEUDOGENE-RELATED"/>
    <property type="match status" value="1"/>
</dbReference>
<dbReference type="OrthoDB" id="9623814at2759"/>
<evidence type="ECO:0000313" key="5">
    <source>
        <dbReference type="RefSeq" id="XP_044942095.1"/>
    </source>
</evidence>
<reference evidence="5" key="1">
    <citation type="submission" date="2025-08" db="UniProtKB">
        <authorList>
            <consortium name="RefSeq"/>
        </authorList>
    </citation>
    <scope>IDENTIFICATION</scope>
    <source>
        <tissue evidence="5">Brain</tissue>
    </source>
</reference>